<keyword evidence="2" id="KW-0812">Transmembrane</keyword>
<sequence>MRPSFFFSLQPRRLASWSALLALPLLMSLWWQAADASMLLSSNNLSFRLPTFDYFEAPQPFYNVTGILIYPQFDAGRHCTLQPSFPTDLGLLAQSYNASVVTFNWNEAEHAGCDTIAQAAAAVFNYATTLRAKTQLPPVRLFLLQLTHIVYGYSGGPETEQYLSSSALIPDGTPKITTALVPAEHTAELRAFLDKLINVPIITVAQEWGPWNKLFRSLLFGIISFFFLTMNAIFLLFSFYRLYHVIRKKEFRFERRNIIYVTGVLAAILTISHIPLQKQTLARYILSQCSALFAAQAFYGLLLLWSNIFEMTRRRKELQLLNYLVYFAMALQVVAFISQIAATLLRQPAWMSVWLSVVFWAMPATQMIICGIYVYYIYIFAKQQREIIVSKQTLYALRWLSCLALAGLFSFVLAMIANFINAIPSLRGNPTAWAVQYQLQDLWRTIRVVALLLIMGIRIPRPMSHDQLGSGDDRAYASKSSYGRTHPYSSTPWPAV</sequence>
<feature type="transmembrane region" description="Helical" evidence="2">
    <location>
        <begin position="320"/>
        <end position="341"/>
    </location>
</feature>
<feature type="transmembrane region" description="Helical" evidence="2">
    <location>
        <begin position="399"/>
        <end position="422"/>
    </location>
</feature>
<keyword evidence="3" id="KW-0732">Signal</keyword>
<dbReference type="AlphaFoldDB" id="A0A4P9Z155"/>
<evidence type="ECO:0000313" key="5">
    <source>
        <dbReference type="Proteomes" id="UP000278143"/>
    </source>
</evidence>
<feature type="transmembrane region" description="Helical" evidence="2">
    <location>
        <begin position="282"/>
        <end position="308"/>
    </location>
</feature>
<proteinExistence type="predicted"/>
<feature type="signal peptide" evidence="3">
    <location>
        <begin position="1"/>
        <end position="36"/>
    </location>
</feature>
<reference evidence="5" key="1">
    <citation type="journal article" date="2018" name="Nat. Microbiol.">
        <title>Leveraging single-cell genomics to expand the fungal tree of life.</title>
        <authorList>
            <person name="Ahrendt S.R."/>
            <person name="Quandt C.A."/>
            <person name="Ciobanu D."/>
            <person name="Clum A."/>
            <person name="Salamov A."/>
            <person name="Andreopoulos B."/>
            <person name="Cheng J.F."/>
            <person name="Woyke T."/>
            <person name="Pelin A."/>
            <person name="Henrissat B."/>
            <person name="Reynolds N.K."/>
            <person name="Benny G.L."/>
            <person name="Smith M.E."/>
            <person name="James T.Y."/>
            <person name="Grigoriev I.V."/>
        </authorList>
    </citation>
    <scope>NUCLEOTIDE SEQUENCE [LARGE SCALE GENOMIC DNA]</scope>
    <source>
        <strain evidence="5">Benny S71-1</strain>
    </source>
</reference>
<feature type="compositionally biased region" description="Polar residues" evidence="1">
    <location>
        <begin position="478"/>
        <end position="496"/>
    </location>
</feature>
<keyword evidence="2" id="KW-1133">Transmembrane helix</keyword>
<accession>A0A4P9Z155</accession>
<feature type="region of interest" description="Disordered" evidence="1">
    <location>
        <begin position="466"/>
        <end position="496"/>
    </location>
</feature>
<evidence type="ECO:0000256" key="3">
    <source>
        <dbReference type="SAM" id="SignalP"/>
    </source>
</evidence>
<feature type="chain" id="PRO_5020656488" description="Lung seven transmembrane receptor-domain-containing protein" evidence="3">
    <location>
        <begin position="37"/>
        <end position="496"/>
    </location>
</feature>
<dbReference type="OrthoDB" id="5582800at2759"/>
<organism evidence="4 5">
    <name type="scientific">Syncephalis pseudoplumigaleata</name>
    <dbReference type="NCBI Taxonomy" id="1712513"/>
    <lineage>
        <taxon>Eukaryota</taxon>
        <taxon>Fungi</taxon>
        <taxon>Fungi incertae sedis</taxon>
        <taxon>Zoopagomycota</taxon>
        <taxon>Zoopagomycotina</taxon>
        <taxon>Zoopagomycetes</taxon>
        <taxon>Zoopagales</taxon>
        <taxon>Piptocephalidaceae</taxon>
        <taxon>Syncephalis</taxon>
    </lineage>
</organism>
<protein>
    <recommendedName>
        <fullName evidence="6">Lung seven transmembrane receptor-domain-containing protein</fullName>
    </recommendedName>
</protein>
<name>A0A4P9Z155_9FUNG</name>
<feature type="transmembrane region" description="Helical" evidence="2">
    <location>
        <begin position="218"/>
        <end position="237"/>
    </location>
</feature>
<feature type="transmembrane region" description="Helical" evidence="2">
    <location>
        <begin position="258"/>
        <end position="276"/>
    </location>
</feature>
<evidence type="ECO:0008006" key="6">
    <source>
        <dbReference type="Google" id="ProtNLM"/>
    </source>
</evidence>
<evidence type="ECO:0000313" key="4">
    <source>
        <dbReference type="EMBL" id="RKP26096.1"/>
    </source>
</evidence>
<feature type="transmembrane region" description="Helical" evidence="2">
    <location>
        <begin position="353"/>
        <end position="378"/>
    </location>
</feature>
<evidence type="ECO:0000256" key="2">
    <source>
        <dbReference type="SAM" id="Phobius"/>
    </source>
</evidence>
<gene>
    <name evidence="4" type="ORF">SYNPS1DRAFT_28194</name>
</gene>
<keyword evidence="5" id="KW-1185">Reference proteome</keyword>
<dbReference type="Proteomes" id="UP000278143">
    <property type="component" value="Unassembled WGS sequence"/>
</dbReference>
<evidence type="ECO:0000256" key="1">
    <source>
        <dbReference type="SAM" id="MobiDB-lite"/>
    </source>
</evidence>
<keyword evidence="2" id="KW-0472">Membrane</keyword>
<dbReference type="EMBL" id="KZ989516">
    <property type="protein sequence ID" value="RKP26096.1"/>
    <property type="molecule type" value="Genomic_DNA"/>
</dbReference>